<keyword evidence="3" id="KW-0812">Transmembrane</keyword>
<dbReference type="AlphaFoldDB" id="A0AA96V8H8"/>
<sequence>MEYELMILVVLIAAVFLLILNIVLTLFKRGGGSGSDSGLDFGAFSKKTDEQTAFIRNEFDRDISRLDLNLRNEIAQNREELGLSLNQNRKEMTAALSNFQMSQENKFQTFEKRQAELNQITEAKLEKIRETTEIRMVQMQESNAKKLDEMKNVVDEKLQESVEKRFSESFKGISQRLDDVFKGLGEMQTLANGVGDLKKVLTNVKTRGNLGEIQLGAILEEVLAPDQFDKNAAVRPNTAERVEYAVRLPGKDGDGPIFLAIDSKFPIEDYQRLLDAYENNPDDIENCSKQLEIAVKRNAKTIQEKYICLPHTTDFAIMFIPAEGLYAEILRRPGLFEFVQREYRVAIVGPTTLVAFLNSLRMGFQTLAVEKRTGEIQKLLGAVKTEFIKFGELLEKTRKKLDEAASVLDSVDSKTRNINRKLKQVHELPEADSSRLLGDGFENDDFELYEL</sequence>
<evidence type="ECO:0000313" key="5">
    <source>
        <dbReference type="Proteomes" id="UP001302662"/>
    </source>
</evidence>
<evidence type="ECO:0008006" key="6">
    <source>
        <dbReference type="Google" id="ProtNLM"/>
    </source>
</evidence>
<evidence type="ECO:0000256" key="3">
    <source>
        <dbReference type="SAM" id="Phobius"/>
    </source>
</evidence>
<dbReference type="RefSeq" id="WP_316558727.1">
    <property type="nucleotide sequence ID" value="NZ_CP131062.1"/>
</dbReference>
<name>A0AA96V8H8_9EURY</name>
<keyword evidence="1" id="KW-0175">Coiled coil</keyword>
<dbReference type="GO" id="GO:0006310">
    <property type="term" value="P:DNA recombination"/>
    <property type="evidence" value="ECO:0007669"/>
    <property type="project" value="UniProtKB-KW"/>
</dbReference>
<evidence type="ECO:0000256" key="2">
    <source>
        <dbReference type="ARBA" id="ARBA00023172"/>
    </source>
</evidence>
<proteinExistence type="predicted"/>
<reference evidence="4 5" key="1">
    <citation type="submission" date="2023-07" db="EMBL/GenBank/DDBJ databases">
        <title>Closed genome sequence of Methanimicrococcus sp. Es2.</title>
        <authorList>
            <person name="Protasov E."/>
            <person name="Platt K."/>
            <person name="Reeh H."/>
            <person name="Poehlein A."/>
            <person name="Daniel R."/>
            <person name="Brune A."/>
        </authorList>
    </citation>
    <scope>NUCLEOTIDE SEQUENCE [LARGE SCALE GENOMIC DNA]</scope>
    <source>
        <strain evidence="4 5">Es2</strain>
    </source>
</reference>
<keyword evidence="3" id="KW-1133">Transmembrane helix</keyword>
<dbReference type="PANTHER" id="PTHR30563:SF0">
    <property type="entry name" value="DNA RECOMBINATION PROTEIN RMUC"/>
    <property type="match status" value="1"/>
</dbReference>
<organism evidence="4 5">
    <name type="scientific">Methanimicrococcus stummii</name>
    <dbReference type="NCBI Taxonomy" id="3028294"/>
    <lineage>
        <taxon>Archaea</taxon>
        <taxon>Methanobacteriati</taxon>
        <taxon>Methanobacteriota</taxon>
        <taxon>Stenosarchaea group</taxon>
        <taxon>Methanomicrobia</taxon>
        <taxon>Methanosarcinales</taxon>
        <taxon>Methanosarcinaceae</taxon>
        <taxon>Methanimicrococcus</taxon>
    </lineage>
</organism>
<keyword evidence="5" id="KW-1185">Reference proteome</keyword>
<keyword evidence="2" id="KW-0233">DNA recombination</keyword>
<dbReference type="GeneID" id="85197388"/>
<evidence type="ECO:0000256" key="1">
    <source>
        <dbReference type="ARBA" id="ARBA00023054"/>
    </source>
</evidence>
<feature type="transmembrane region" description="Helical" evidence="3">
    <location>
        <begin position="6"/>
        <end position="27"/>
    </location>
</feature>
<dbReference type="KEGG" id="mees:MmiEs2_09220"/>
<dbReference type="InterPro" id="IPR003798">
    <property type="entry name" value="DNA_recombination_RmuC"/>
</dbReference>
<evidence type="ECO:0000313" key="4">
    <source>
        <dbReference type="EMBL" id="WNY28719.1"/>
    </source>
</evidence>
<accession>A0AA96V8H8</accession>
<dbReference type="PANTHER" id="PTHR30563">
    <property type="entry name" value="DNA RECOMBINATION PROTEIN RMUC"/>
    <property type="match status" value="1"/>
</dbReference>
<dbReference type="EMBL" id="CP131062">
    <property type="protein sequence ID" value="WNY28719.1"/>
    <property type="molecule type" value="Genomic_DNA"/>
</dbReference>
<gene>
    <name evidence="4" type="ORF">MmiEs2_09220</name>
</gene>
<dbReference type="Pfam" id="PF02646">
    <property type="entry name" value="RmuC"/>
    <property type="match status" value="1"/>
</dbReference>
<dbReference type="Proteomes" id="UP001302662">
    <property type="component" value="Chromosome"/>
</dbReference>
<keyword evidence="3" id="KW-0472">Membrane</keyword>
<protein>
    <recommendedName>
        <fullName evidence="6">DNA recombination protein RmuC</fullName>
    </recommendedName>
</protein>